<evidence type="ECO:0000313" key="13">
    <source>
        <dbReference type="EnsemblProtists" id="EKX32090"/>
    </source>
</evidence>
<evidence type="ECO:0000256" key="9">
    <source>
        <dbReference type="RuleBase" id="RU000488"/>
    </source>
</evidence>
<dbReference type="HOGENOM" id="CLU_593761_0_0_1"/>
<evidence type="ECO:0008006" key="15">
    <source>
        <dbReference type="Google" id="ProtNLM"/>
    </source>
</evidence>
<accession>L1I8A8</accession>
<evidence type="ECO:0000256" key="5">
    <source>
        <dbReference type="ARBA" id="ARBA00022989"/>
    </source>
</evidence>
<dbReference type="KEGG" id="gtt:GUITHDRAFT_121743"/>
<gene>
    <name evidence="12" type="ORF">GUITHDRAFT_121743</name>
</gene>
<comment type="similarity">
    <text evidence="2 9">Belongs to the mitochondrial carrier (TC 2.A.29) family.</text>
</comment>
<protein>
    <recommendedName>
        <fullName evidence="15">Mitochondrial carrier protein</fullName>
    </recommendedName>
</protein>
<evidence type="ECO:0000256" key="10">
    <source>
        <dbReference type="SAM" id="MobiDB-lite"/>
    </source>
</evidence>
<feature type="region of interest" description="Disordered" evidence="10">
    <location>
        <begin position="432"/>
        <end position="461"/>
    </location>
</feature>
<feature type="repeat" description="Solcar" evidence="8">
    <location>
        <begin position="344"/>
        <end position="429"/>
    </location>
</feature>
<dbReference type="GO" id="GO:0048250">
    <property type="term" value="P:iron import into the mitochondrion"/>
    <property type="evidence" value="ECO:0007669"/>
    <property type="project" value="TreeGrafter"/>
</dbReference>
<sequence length="461" mass="51679">MLCSWSPARSMRLLIMLAFLHLVGTERIAEGNPAPHRTPFIAREARGWHLSFCSLDLKQHRYEVDDDPLNWNPNLSFFGKKEATDPPKSTVHINPCALITDFITARSANFHLFEPEKKPKEFVFPAGKKKDKEEPIEVIRWSEVTPWKVVVADSLATCIEKCVMYPLDTLRTRMQMDPSKKVSLLNQASKRSEAGKENSVELEEKEKENEKENEKEEEEEVESFDLGSHKENLDGGVEDAVQGRVRAPHSAANCWKRHFRGQGWFKEMIEKRTGKVDEGSPFAPLIAAMASETICTIFEVPHDVITQRMQHAALPFTRSLSTPSRGYACLKSILSQEGFLALYKGPPVHMAAGMTAGFIAAAVCNPIDVVKTRIQCDPHLKGQSIMKVAKGIVGREGPQALFKGLAIALLFDCLVSAGGGIRYEMVMGFSKKAKTEDEQQQQNLQENDKNKQPLRRSSAME</sequence>
<dbReference type="Gene3D" id="1.50.40.10">
    <property type="entry name" value="Mitochondrial carrier domain"/>
    <property type="match status" value="3"/>
</dbReference>
<dbReference type="InterPro" id="IPR023395">
    <property type="entry name" value="MCP_dom_sf"/>
</dbReference>
<dbReference type="GO" id="GO:0031966">
    <property type="term" value="C:mitochondrial membrane"/>
    <property type="evidence" value="ECO:0007669"/>
    <property type="project" value="UniProtKB-SubCell"/>
</dbReference>
<reference evidence="14" key="2">
    <citation type="submission" date="2012-11" db="EMBL/GenBank/DDBJ databases">
        <authorList>
            <person name="Kuo A."/>
            <person name="Curtis B.A."/>
            <person name="Tanifuji G."/>
            <person name="Burki F."/>
            <person name="Gruber A."/>
            <person name="Irimia M."/>
            <person name="Maruyama S."/>
            <person name="Arias M.C."/>
            <person name="Ball S.G."/>
            <person name="Gile G.H."/>
            <person name="Hirakawa Y."/>
            <person name="Hopkins J.F."/>
            <person name="Rensing S.A."/>
            <person name="Schmutz J."/>
            <person name="Symeonidi A."/>
            <person name="Elias M."/>
            <person name="Eveleigh R.J."/>
            <person name="Herman E.K."/>
            <person name="Klute M.J."/>
            <person name="Nakayama T."/>
            <person name="Obornik M."/>
            <person name="Reyes-Prieto A."/>
            <person name="Armbrust E.V."/>
            <person name="Aves S.J."/>
            <person name="Beiko R.G."/>
            <person name="Coutinho P."/>
            <person name="Dacks J.B."/>
            <person name="Durnford D.G."/>
            <person name="Fast N.M."/>
            <person name="Green B.R."/>
            <person name="Grisdale C."/>
            <person name="Hempe F."/>
            <person name="Henrissat B."/>
            <person name="Hoppner M.P."/>
            <person name="Ishida K.-I."/>
            <person name="Kim E."/>
            <person name="Koreny L."/>
            <person name="Kroth P.G."/>
            <person name="Liu Y."/>
            <person name="Malik S.-B."/>
            <person name="Maier U.G."/>
            <person name="McRose D."/>
            <person name="Mock T."/>
            <person name="Neilson J.A."/>
            <person name="Onodera N.T."/>
            <person name="Poole A.M."/>
            <person name="Pritham E.J."/>
            <person name="Richards T.A."/>
            <person name="Rocap G."/>
            <person name="Roy S.W."/>
            <person name="Sarai C."/>
            <person name="Schaack S."/>
            <person name="Shirato S."/>
            <person name="Slamovits C.H."/>
            <person name="Spencer D.F."/>
            <person name="Suzuki S."/>
            <person name="Worden A.Z."/>
            <person name="Zauner S."/>
            <person name="Barry K."/>
            <person name="Bell C."/>
            <person name="Bharti A.K."/>
            <person name="Crow J.A."/>
            <person name="Grimwood J."/>
            <person name="Kramer R."/>
            <person name="Lindquist E."/>
            <person name="Lucas S."/>
            <person name="Salamov A."/>
            <person name="McFadden G.I."/>
            <person name="Lane C.E."/>
            <person name="Keeling P.J."/>
            <person name="Gray M.W."/>
            <person name="Grigoriev I.V."/>
            <person name="Archibald J.M."/>
        </authorList>
    </citation>
    <scope>NUCLEOTIDE SEQUENCE</scope>
    <source>
        <strain evidence="14">CCMP2712</strain>
    </source>
</reference>
<evidence type="ECO:0000256" key="1">
    <source>
        <dbReference type="ARBA" id="ARBA00004225"/>
    </source>
</evidence>
<evidence type="ECO:0000313" key="14">
    <source>
        <dbReference type="Proteomes" id="UP000011087"/>
    </source>
</evidence>
<evidence type="ECO:0000256" key="8">
    <source>
        <dbReference type="PROSITE-ProRule" id="PRU00282"/>
    </source>
</evidence>
<name>L1I8A8_GUITC</name>
<comment type="subcellular location">
    <subcellularLocation>
        <location evidence="1">Mitochondrion membrane</location>
        <topology evidence="1">Multi-pass membrane protein</topology>
    </subcellularLocation>
</comment>
<evidence type="ECO:0000256" key="3">
    <source>
        <dbReference type="ARBA" id="ARBA00022448"/>
    </source>
</evidence>
<keyword evidence="5" id="KW-1133">Transmembrane helix</keyword>
<feature type="region of interest" description="Disordered" evidence="10">
    <location>
        <begin position="181"/>
        <end position="233"/>
    </location>
</feature>
<dbReference type="EMBL" id="JH993212">
    <property type="protein sequence ID" value="EKX32090.1"/>
    <property type="molecule type" value="Genomic_DNA"/>
</dbReference>
<dbReference type="GeneID" id="17288818"/>
<evidence type="ECO:0000256" key="7">
    <source>
        <dbReference type="ARBA" id="ARBA00023136"/>
    </source>
</evidence>
<evidence type="ECO:0000256" key="4">
    <source>
        <dbReference type="ARBA" id="ARBA00022692"/>
    </source>
</evidence>
<dbReference type="PANTHER" id="PTHR45758:SF19">
    <property type="entry name" value="CARRIER PROTEIN, PUTATIVE-RELATED"/>
    <property type="match status" value="1"/>
</dbReference>
<dbReference type="Pfam" id="PF00153">
    <property type="entry name" value="Mito_carr"/>
    <property type="match status" value="3"/>
</dbReference>
<dbReference type="PaxDb" id="55529-EKX32090"/>
<evidence type="ECO:0000313" key="12">
    <source>
        <dbReference type="EMBL" id="EKX32090.1"/>
    </source>
</evidence>
<proteinExistence type="inferred from homology"/>
<dbReference type="EnsemblProtists" id="EKX32090">
    <property type="protein sequence ID" value="EKX32090"/>
    <property type="gene ID" value="GUITHDRAFT_121743"/>
</dbReference>
<keyword evidence="4 8" id="KW-0812">Transmembrane</keyword>
<keyword evidence="7 8" id="KW-0472">Membrane</keyword>
<keyword evidence="3 9" id="KW-0813">Transport</keyword>
<dbReference type="eggNOG" id="KOG0760">
    <property type="taxonomic scope" value="Eukaryota"/>
</dbReference>
<dbReference type="GO" id="GO:0015093">
    <property type="term" value="F:ferrous iron transmembrane transporter activity"/>
    <property type="evidence" value="ECO:0007669"/>
    <property type="project" value="TreeGrafter"/>
</dbReference>
<dbReference type="InterPro" id="IPR018108">
    <property type="entry name" value="MCP_transmembrane"/>
</dbReference>
<reference evidence="12 14" key="1">
    <citation type="journal article" date="2012" name="Nature">
        <title>Algal genomes reveal evolutionary mosaicism and the fate of nucleomorphs.</title>
        <authorList>
            <consortium name="DOE Joint Genome Institute"/>
            <person name="Curtis B.A."/>
            <person name="Tanifuji G."/>
            <person name="Burki F."/>
            <person name="Gruber A."/>
            <person name="Irimia M."/>
            <person name="Maruyama S."/>
            <person name="Arias M.C."/>
            <person name="Ball S.G."/>
            <person name="Gile G.H."/>
            <person name="Hirakawa Y."/>
            <person name="Hopkins J.F."/>
            <person name="Kuo A."/>
            <person name="Rensing S.A."/>
            <person name="Schmutz J."/>
            <person name="Symeonidi A."/>
            <person name="Elias M."/>
            <person name="Eveleigh R.J."/>
            <person name="Herman E.K."/>
            <person name="Klute M.J."/>
            <person name="Nakayama T."/>
            <person name="Obornik M."/>
            <person name="Reyes-Prieto A."/>
            <person name="Armbrust E.V."/>
            <person name="Aves S.J."/>
            <person name="Beiko R.G."/>
            <person name="Coutinho P."/>
            <person name="Dacks J.B."/>
            <person name="Durnford D.G."/>
            <person name="Fast N.M."/>
            <person name="Green B.R."/>
            <person name="Grisdale C.J."/>
            <person name="Hempel F."/>
            <person name="Henrissat B."/>
            <person name="Hoppner M.P."/>
            <person name="Ishida K."/>
            <person name="Kim E."/>
            <person name="Koreny L."/>
            <person name="Kroth P.G."/>
            <person name="Liu Y."/>
            <person name="Malik S.B."/>
            <person name="Maier U.G."/>
            <person name="McRose D."/>
            <person name="Mock T."/>
            <person name="Neilson J.A."/>
            <person name="Onodera N.T."/>
            <person name="Poole A.M."/>
            <person name="Pritham E.J."/>
            <person name="Richards T.A."/>
            <person name="Rocap G."/>
            <person name="Roy S.W."/>
            <person name="Sarai C."/>
            <person name="Schaack S."/>
            <person name="Shirato S."/>
            <person name="Slamovits C.H."/>
            <person name="Spencer D.F."/>
            <person name="Suzuki S."/>
            <person name="Worden A.Z."/>
            <person name="Zauner S."/>
            <person name="Barry K."/>
            <person name="Bell C."/>
            <person name="Bharti A.K."/>
            <person name="Crow J.A."/>
            <person name="Grimwood J."/>
            <person name="Kramer R."/>
            <person name="Lindquist E."/>
            <person name="Lucas S."/>
            <person name="Salamov A."/>
            <person name="McFadden G.I."/>
            <person name="Lane C.E."/>
            <person name="Keeling P.J."/>
            <person name="Gray M.W."/>
            <person name="Grigoriev I.V."/>
            <person name="Archibald J.M."/>
        </authorList>
    </citation>
    <scope>NUCLEOTIDE SEQUENCE</scope>
    <source>
        <strain evidence="12 14">CCMP2712</strain>
    </source>
</reference>
<evidence type="ECO:0000256" key="11">
    <source>
        <dbReference type="SAM" id="SignalP"/>
    </source>
</evidence>
<dbReference type="SUPFAM" id="SSF103506">
    <property type="entry name" value="Mitochondrial carrier"/>
    <property type="match status" value="1"/>
</dbReference>
<feature type="chain" id="PRO_5008769713" description="Mitochondrial carrier protein" evidence="11">
    <location>
        <begin position="26"/>
        <end position="461"/>
    </location>
</feature>
<evidence type="ECO:0000256" key="6">
    <source>
        <dbReference type="ARBA" id="ARBA00023128"/>
    </source>
</evidence>
<evidence type="ECO:0000256" key="2">
    <source>
        <dbReference type="ARBA" id="ARBA00006375"/>
    </source>
</evidence>
<dbReference type="PANTHER" id="PTHR45758">
    <property type="entry name" value="MITOFERRIN-1-RELATED"/>
    <property type="match status" value="1"/>
</dbReference>
<feature type="compositionally biased region" description="Basic and acidic residues" evidence="10">
    <location>
        <begin position="190"/>
        <end position="214"/>
    </location>
</feature>
<dbReference type="RefSeq" id="XP_005819070.1">
    <property type="nucleotide sequence ID" value="XM_005819013.1"/>
</dbReference>
<dbReference type="PROSITE" id="PS50920">
    <property type="entry name" value="SOLCAR"/>
    <property type="match status" value="1"/>
</dbReference>
<feature type="signal peptide" evidence="11">
    <location>
        <begin position="1"/>
        <end position="25"/>
    </location>
</feature>
<reference evidence="13" key="3">
    <citation type="submission" date="2016-03" db="UniProtKB">
        <authorList>
            <consortium name="EnsemblProtists"/>
        </authorList>
    </citation>
    <scope>IDENTIFICATION</scope>
</reference>
<keyword evidence="14" id="KW-1185">Reference proteome</keyword>
<dbReference type="Proteomes" id="UP000011087">
    <property type="component" value="Unassembled WGS sequence"/>
</dbReference>
<organism evidence="12">
    <name type="scientific">Guillardia theta (strain CCMP2712)</name>
    <name type="common">Cryptophyte</name>
    <dbReference type="NCBI Taxonomy" id="905079"/>
    <lineage>
        <taxon>Eukaryota</taxon>
        <taxon>Cryptophyceae</taxon>
        <taxon>Pyrenomonadales</taxon>
        <taxon>Geminigeraceae</taxon>
        <taxon>Guillardia</taxon>
    </lineage>
</organism>
<keyword evidence="11" id="KW-0732">Signal</keyword>
<dbReference type="AlphaFoldDB" id="L1I8A8"/>
<keyword evidence="6" id="KW-0496">Mitochondrion</keyword>